<feature type="transmembrane region" description="Helical" evidence="1">
    <location>
        <begin position="123"/>
        <end position="144"/>
    </location>
</feature>
<keyword evidence="1" id="KW-0812">Transmembrane</keyword>
<dbReference type="EMBL" id="LMXB01000044">
    <property type="protein sequence ID" value="KUO20098.1"/>
    <property type="molecule type" value="Genomic_DNA"/>
</dbReference>
<feature type="non-terminal residue" evidence="2">
    <location>
        <position position="202"/>
    </location>
</feature>
<evidence type="ECO:0000313" key="2">
    <source>
        <dbReference type="EMBL" id="KUO20098.1"/>
    </source>
</evidence>
<evidence type="ECO:0000256" key="1">
    <source>
        <dbReference type="SAM" id="Phobius"/>
    </source>
</evidence>
<feature type="transmembrane region" description="Helical" evidence="1">
    <location>
        <begin position="37"/>
        <end position="60"/>
    </location>
</feature>
<proteinExistence type="predicted"/>
<gene>
    <name evidence="2" type="ORF">AQJ91_16285</name>
</gene>
<dbReference type="AlphaFoldDB" id="A0A101V0A0"/>
<keyword evidence="3" id="KW-1185">Reference proteome</keyword>
<organism evidence="2 3">
    <name type="scientific">Streptomyces dysideae</name>
    <dbReference type="NCBI Taxonomy" id="909626"/>
    <lineage>
        <taxon>Bacteria</taxon>
        <taxon>Bacillati</taxon>
        <taxon>Actinomycetota</taxon>
        <taxon>Actinomycetes</taxon>
        <taxon>Kitasatosporales</taxon>
        <taxon>Streptomycetaceae</taxon>
        <taxon>Streptomyces</taxon>
    </lineage>
</organism>
<feature type="transmembrane region" description="Helical" evidence="1">
    <location>
        <begin position="150"/>
        <end position="169"/>
    </location>
</feature>
<comment type="caution">
    <text evidence="2">The sequence shown here is derived from an EMBL/GenBank/DDBJ whole genome shotgun (WGS) entry which is preliminary data.</text>
</comment>
<protein>
    <submittedName>
        <fullName evidence="2">Uncharacterized protein</fullName>
    </submittedName>
</protein>
<keyword evidence="1" id="KW-1133">Transmembrane helix</keyword>
<evidence type="ECO:0000313" key="3">
    <source>
        <dbReference type="Proteomes" id="UP000053260"/>
    </source>
</evidence>
<sequence>MTVKLRSVIATLVYMTNTADMATSGPAPGWTEGEVGLMVALFDFNTAWIPVLLLVTMMLIAGRRRPGRLLTVGFLGRAKFMRNRIQALSTKLEGVVGSGWSVSDKSMLAIRMTEQRRWEVARLWLYGPSVLTPAVMLYGALGGWGGRIRLWPVVSALLFLALTGAAAGAETWSRRRADPYGNAISSGTLALEALVREDGAES</sequence>
<dbReference type="Proteomes" id="UP000053260">
    <property type="component" value="Unassembled WGS sequence"/>
</dbReference>
<reference evidence="2 3" key="1">
    <citation type="submission" date="2015-10" db="EMBL/GenBank/DDBJ databases">
        <title>Draft genome sequence of Streptomyces sp. RV15, isolated from a marine sponge.</title>
        <authorList>
            <person name="Ruckert C."/>
            <person name="Abdelmohsen U.R."/>
            <person name="Winkler A."/>
            <person name="Hentschel U."/>
            <person name="Kalinowski J."/>
            <person name="Kampfer P."/>
            <person name="Glaeser S."/>
        </authorList>
    </citation>
    <scope>NUCLEOTIDE SEQUENCE [LARGE SCALE GENOMIC DNA]</scope>
    <source>
        <strain evidence="2 3">RV15</strain>
    </source>
</reference>
<accession>A0A101V0A0</accession>
<keyword evidence="1" id="KW-0472">Membrane</keyword>
<name>A0A101V0A0_9ACTN</name>